<protein>
    <recommendedName>
        <fullName evidence="3">diguanylate cyclase</fullName>
        <ecNumber evidence="3">2.7.7.65</ecNumber>
    </recommendedName>
</protein>
<evidence type="ECO:0000313" key="12">
    <source>
        <dbReference type="Proteomes" id="UP000305675"/>
    </source>
</evidence>
<organism evidence="11 12">
    <name type="scientific">Ferrimonas aestuarii</name>
    <dbReference type="NCBI Taxonomy" id="2569539"/>
    <lineage>
        <taxon>Bacteria</taxon>
        <taxon>Pseudomonadati</taxon>
        <taxon>Pseudomonadota</taxon>
        <taxon>Gammaproteobacteria</taxon>
        <taxon>Alteromonadales</taxon>
        <taxon>Ferrimonadaceae</taxon>
        <taxon>Ferrimonas</taxon>
    </lineage>
</organism>
<evidence type="ECO:0000256" key="7">
    <source>
        <dbReference type="ARBA" id="ARBA00023136"/>
    </source>
</evidence>
<feature type="domain" description="GGDEF" evidence="10">
    <location>
        <begin position="419"/>
        <end position="548"/>
    </location>
</feature>
<gene>
    <name evidence="11" type="ORF">FCL42_10400</name>
</gene>
<evidence type="ECO:0000256" key="8">
    <source>
        <dbReference type="ARBA" id="ARBA00034247"/>
    </source>
</evidence>
<comment type="catalytic activity">
    <reaction evidence="8">
        <text>2 GTP = 3',3'-c-di-GMP + 2 diphosphate</text>
        <dbReference type="Rhea" id="RHEA:24898"/>
        <dbReference type="ChEBI" id="CHEBI:33019"/>
        <dbReference type="ChEBI" id="CHEBI:37565"/>
        <dbReference type="ChEBI" id="CHEBI:58805"/>
        <dbReference type="EC" id="2.7.7.65"/>
    </reaction>
</comment>
<dbReference type="SUPFAM" id="SSF55073">
    <property type="entry name" value="Nucleotide cyclase"/>
    <property type="match status" value="1"/>
</dbReference>
<keyword evidence="4" id="KW-1003">Cell membrane</keyword>
<dbReference type="GO" id="GO:0043709">
    <property type="term" value="P:cell adhesion involved in single-species biofilm formation"/>
    <property type="evidence" value="ECO:0007669"/>
    <property type="project" value="TreeGrafter"/>
</dbReference>
<dbReference type="PANTHER" id="PTHR45138">
    <property type="entry name" value="REGULATORY COMPONENTS OF SENSORY TRANSDUCTION SYSTEM"/>
    <property type="match status" value="1"/>
</dbReference>
<feature type="transmembrane region" description="Helical" evidence="9">
    <location>
        <begin position="284"/>
        <end position="306"/>
    </location>
</feature>
<comment type="subcellular location">
    <subcellularLocation>
        <location evidence="2">Cell membrane</location>
        <topology evidence="2">Multi-pass membrane protein</topology>
    </subcellularLocation>
</comment>
<dbReference type="Gene3D" id="6.10.340.10">
    <property type="match status" value="1"/>
</dbReference>
<keyword evidence="12" id="KW-1185">Reference proteome</keyword>
<name>A0A4U1BQK8_9GAMM</name>
<dbReference type="AlphaFoldDB" id="A0A4U1BQK8"/>
<evidence type="ECO:0000313" key="11">
    <source>
        <dbReference type="EMBL" id="TKB54970.1"/>
    </source>
</evidence>
<accession>A0A4U1BQK8</accession>
<dbReference type="PANTHER" id="PTHR45138:SF9">
    <property type="entry name" value="DIGUANYLATE CYCLASE DGCM-RELATED"/>
    <property type="match status" value="1"/>
</dbReference>
<dbReference type="InterPro" id="IPR043128">
    <property type="entry name" value="Rev_trsase/Diguanyl_cyclase"/>
</dbReference>
<dbReference type="PROSITE" id="PS50887">
    <property type="entry name" value="GGDEF"/>
    <property type="match status" value="1"/>
</dbReference>
<evidence type="ECO:0000256" key="4">
    <source>
        <dbReference type="ARBA" id="ARBA00022475"/>
    </source>
</evidence>
<dbReference type="GO" id="GO:0005886">
    <property type="term" value="C:plasma membrane"/>
    <property type="evidence" value="ECO:0007669"/>
    <property type="project" value="UniProtKB-SubCell"/>
</dbReference>
<keyword evidence="7 9" id="KW-0472">Membrane</keyword>
<dbReference type="InterPro" id="IPR050469">
    <property type="entry name" value="Diguanylate_Cyclase"/>
</dbReference>
<dbReference type="CDD" id="cd18773">
    <property type="entry name" value="PDC1_HK_sensor"/>
    <property type="match status" value="1"/>
</dbReference>
<dbReference type="EC" id="2.7.7.65" evidence="3"/>
<dbReference type="CDD" id="cd12912">
    <property type="entry name" value="PDC2_MCP_like"/>
    <property type="match status" value="1"/>
</dbReference>
<dbReference type="Pfam" id="PF00990">
    <property type="entry name" value="GGDEF"/>
    <property type="match status" value="1"/>
</dbReference>
<comment type="cofactor">
    <cofactor evidence="1">
        <name>Mg(2+)</name>
        <dbReference type="ChEBI" id="CHEBI:18420"/>
    </cofactor>
</comment>
<keyword evidence="6 9" id="KW-1133">Transmembrane helix</keyword>
<dbReference type="CDD" id="cd01949">
    <property type="entry name" value="GGDEF"/>
    <property type="match status" value="1"/>
</dbReference>
<feature type="transmembrane region" description="Helical" evidence="9">
    <location>
        <begin position="12"/>
        <end position="36"/>
    </location>
</feature>
<reference evidence="11 12" key="1">
    <citation type="submission" date="2019-04" db="EMBL/GenBank/DDBJ databases">
        <authorList>
            <person name="Hwang J.C."/>
        </authorList>
    </citation>
    <scope>NUCLEOTIDE SEQUENCE [LARGE SCALE GENOMIC DNA]</scope>
    <source>
        <strain evidence="11 12">IMCC35002</strain>
    </source>
</reference>
<proteinExistence type="predicted"/>
<dbReference type="InterPro" id="IPR029151">
    <property type="entry name" value="Sensor-like_sf"/>
</dbReference>
<dbReference type="InterPro" id="IPR029787">
    <property type="entry name" value="Nucleotide_cyclase"/>
</dbReference>
<evidence type="ECO:0000256" key="1">
    <source>
        <dbReference type="ARBA" id="ARBA00001946"/>
    </source>
</evidence>
<dbReference type="FunFam" id="3.30.70.270:FF:000001">
    <property type="entry name" value="Diguanylate cyclase domain protein"/>
    <property type="match status" value="1"/>
</dbReference>
<dbReference type="Pfam" id="PF02743">
    <property type="entry name" value="dCache_1"/>
    <property type="match status" value="1"/>
</dbReference>
<dbReference type="GO" id="GO:0052621">
    <property type="term" value="F:diguanylate cyclase activity"/>
    <property type="evidence" value="ECO:0007669"/>
    <property type="project" value="UniProtKB-EC"/>
</dbReference>
<sequence>MKKPASSIRREIFKESCFYLGIIFFFYVILMIALLYDSERSKAHELVKQKNQSINYSIDAHFNDISTMVEEFATTDIVREAASLSEVEHQQLTKKFGIVTTTSTRITHVYAGYQNDLMLIDTWNVPDGYQPSTRPWYLQAIERSPNRVTGLPYRDVVYNDWLFTTCKAFTNPIDGSQGVVAIDSALGVITDLLNERATEYQSFYSFITDSTGKVIIHGNPDLINHNIDSVMDANVILETTQGFTNYRYAGHYKLAFYSTIDETGWRLFTVIDLWEALEPILYKVLGNIVILAFVALLLIFLFSSVFSRKIAQPMQELFVHVKQLIRKDTERGRHYEFPDNEIGYIAREVVQLTENELYRRSQQLEQAYKEINASHLKLEKQNQLLSEMATSDQLTGIYNRYKLDESLQKEHVRAERYERVYSVILFDVDYFKRINDDFGHMVGDKVLQELVGLIQQGLRRADIFGRWGGEEFLIVCPETNLKQALVLAEKLLLKVEAHQFQYIGSLTISLGVSQCQPNETQSHVLKRADDCLYQAKELGRNRVEYLSKG</sequence>
<evidence type="ECO:0000256" key="6">
    <source>
        <dbReference type="ARBA" id="ARBA00022989"/>
    </source>
</evidence>
<dbReference type="GO" id="GO:1902201">
    <property type="term" value="P:negative regulation of bacterial-type flagellum-dependent cell motility"/>
    <property type="evidence" value="ECO:0007669"/>
    <property type="project" value="TreeGrafter"/>
</dbReference>
<dbReference type="InterPro" id="IPR000160">
    <property type="entry name" value="GGDEF_dom"/>
</dbReference>
<dbReference type="Proteomes" id="UP000305675">
    <property type="component" value="Unassembled WGS sequence"/>
</dbReference>
<dbReference type="OrthoDB" id="5800589at2"/>
<evidence type="ECO:0000256" key="2">
    <source>
        <dbReference type="ARBA" id="ARBA00004651"/>
    </source>
</evidence>
<comment type="caution">
    <text evidence="11">The sequence shown here is derived from an EMBL/GenBank/DDBJ whole genome shotgun (WGS) entry which is preliminary data.</text>
</comment>
<dbReference type="Gene3D" id="3.30.70.270">
    <property type="match status" value="1"/>
</dbReference>
<dbReference type="NCBIfam" id="TIGR00254">
    <property type="entry name" value="GGDEF"/>
    <property type="match status" value="1"/>
</dbReference>
<evidence type="ECO:0000259" key="10">
    <source>
        <dbReference type="PROSITE" id="PS50887"/>
    </source>
</evidence>
<dbReference type="InterPro" id="IPR033479">
    <property type="entry name" value="dCache_1"/>
</dbReference>
<keyword evidence="5 9" id="KW-0812">Transmembrane</keyword>
<dbReference type="SMART" id="SM00267">
    <property type="entry name" value="GGDEF"/>
    <property type="match status" value="1"/>
</dbReference>
<evidence type="ECO:0000256" key="5">
    <source>
        <dbReference type="ARBA" id="ARBA00022692"/>
    </source>
</evidence>
<dbReference type="Gene3D" id="3.30.450.20">
    <property type="entry name" value="PAS domain"/>
    <property type="match status" value="2"/>
</dbReference>
<evidence type="ECO:0000256" key="3">
    <source>
        <dbReference type="ARBA" id="ARBA00012528"/>
    </source>
</evidence>
<dbReference type="EMBL" id="SWCJ01000006">
    <property type="protein sequence ID" value="TKB54970.1"/>
    <property type="molecule type" value="Genomic_DNA"/>
</dbReference>
<dbReference type="SUPFAM" id="SSF103190">
    <property type="entry name" value="Sensory domain-like"/>
    <property type="match status" value="1"/>
</dbReference>
<evidence type="ECO:0000256" key="9">
    <source>
        <dbReference type="SAM" id="Phobius"/>
    </source>
</evidence>